<dbReference type="Gramene" id="OE9A001451T2">
    <property type="protein sequence ID" value="OE9A001451C2"/>
    <property type="gene ID" value="OE9A001451"/>
</dbReference>
<dbReference type="Gene3D" id="3.30.200.20">
    <property type="entry name" value="Phosphorylase Kinase, domain 1"/>
    <property type="match status" value="1"/>
</dbReference>
<dbReference type="InterPro" id="IPR011009">
    <property type="entry name" value="Kinase-like_dom_sf"/>
</dbReference>
<sequence length="362" mass="41079">MDRPAGMAGPGMDMPIMHDSDRYELVKDIGSGNFGVARLMRDRQTNELVAVKYIERGEKIDENVKREIINHRSLRHPNIVRFKEVILTPTHLAIVMEYAAGGELFERICNAGRFSEDEARFFFQQLISGVSYCHAMQICHRDLKLENTLLDGSPAPRLKICDFGYSKSSVLHSQPKSTVGTPAYIAPEVLLKKEYDGKIADVWSCGVTLYVMLVGAYPFEDPQEPKNFRKTIQRILNVQYSIPDYVHISPECHHLISRIFVADPAKRISIPEIRNHEWFLKNLPADLMENMTNNQFEEPDQPMQSDAEIMSIITEATIPAAGTTSLNQYLNGSEDLYDDMEEDLESDPDLDIDSSGEIIYAM</sequence>
<dbReference type="SMART" id="SM00220">
    <property type="entry name" value="S_TKc"/>
    <property type="match status" value="1"/>
</dbReference>
<organism evidence="12 13">
    <name type="scientific">Olea europaea subsp. europaea</name>
    <dbReference type="NCBI Taxonomy" id="158383"/>
    <lineage>
        <taxon>Eukaryota</taxon>
        <taxon>Viridiplantae</taxon>
        <taxon>Streptophyta</taxon>
        <taxon>Embryophyta</taxon>
        <taxon>Tracheophyta</taxon>
        <taxon>Spermatophyta</taxon>
        <taxon>Magnoliopsida</taxon>
        <taxon>eudicotyledons</taxon>
        <taxon>Gunneridae</taxon>
        <taxon>Pentapetalae</taxon>
        <taxon>asterids</taxon>
        <taxon>lamiids</taxon>
        <taxon>Lamiales</taxon>
        <taxon>Oleaceae</taxon>
        <taxon>Oleeae</taxon>
        <taxon>Olea</taxon>
    </lineage>
</organism>
<dbReference type="PANTHER" id="PTHR24343:SF509">
    <property type="entry name" value="SERINE_THREONINE-PROTEIN KINASE SRK2E"/>
    <property type="match status" value="1"/>
</dbReference>
<dbReference type="PROSITE" id="PS00107">
    <property type="entry name" value="PROTEIN_KINASE_ATP"/>
    <property type="match status" value="1"/>
</dbReference>
<dbReference type="GO" id="GO:0048366">
    <property type="term" value="P:leaf development"/>
    <property type="evidence" value="ECO:0007669"/>
    <property type="project" value="EnsemblPlants"/>
</dbReference>
<comment type="catalytic activity">
    <reaction evidence="8">
        <text>L-seryl-[protein] + ATP = O-phospho-L-seryl-[protein] + ADP + H(+)</text>
        <dbReference type="Rhea" id="RHEA:17989"/>
        <dbReference type="Rhea" id="RHEA-COMP:9863"/>
        <dbReference type="Rhea" id="RHEA-COMP:11604"/>
        <dbReference type="ChEBI" id="CHEBI:15378"/>
        <dbReference type="ChEBI" id="CHEBI:29999"/>
        <dbReference type="ChEBI" id="CHEBI:30616"/>
        <dbReference type="ChEBI" id="CHEBI:83421"/>
        <dbReference type="ChEBI" id="CHEBI:456216"/>
        <dbReference type="EC" id="2.7.11.1"/>
    </reaction>
</comment>
<dbReference type="SUPFAM" id="SSF56112">
    <property type="entry name" value="Protein kinase-like (PK-like)"/>
    <property type="match status" value="1"/>
</dbReference>
<evidence type="ECO:0000256" key="1">
    <source>
        <dbReference type="ARBA" id="ARBA00012513"/>
    </source>
</evidence>
<evidence type="ECO:0000256" key="2">
    <source>
        <dbReference type="ARBA" id="ARBA00022527"/>
    </source>
</evidence>
<keyword evidence="3" id="KW-0808">Transferase</keyword>
<feature type="binding site" evidence="9">
    <location>
        <position position="52"/>
    </location>
    <ligand>
        <name>ATP</name>
        <dbReference type="ChEBI" id="CHEBI:30616"/>
    </ligand>
</feature>
<dbReference type="Pfam" id="PF00069">
    <property type="entry name" value="Pkinase"/>
    <property type="match status" value="1"/>
</dbReference>
<keyword evidence="2 10" id="KW-0723">Serine/threonine-protein kinase</keyword>
<evidence type="ECO:0000259" key="11">
    <source>
        <dbReference type="PROSITE" id="PS50011"/>
    </source>
</evidence>
<dbReference type="GO" id="GO:0019903">
    <property type="term" value="F:protein phosphatase binding"/>
    <property type="evidence" value="ECO:0007669"/>
    <property type="project" value="EnsemblPlants"/>
</dbReference>
<evidence type="ECO:0000256" key="3">
    <source>
        <dbReference type="ARBA" id="ARBA00022679"/>
    </source>
</evidence>
<evidence type="ECO:0000256" key="6">
    <source>
        <dbReference type="ARBA" id="ARBA00022840"/>
    </source>
</evidence>
<evidence type="ECO:0000256" key="10">
    <source>
        <dbReference type="RuleBase" id="RU000304"/>
    </source>
</evidence>
<evidence type="ECO:0000256" key="9">
    <source>
        <dbReference type="PROSITE-ProRule" id="PRU10141"/>
    </source>
</evidence>
<accession>A0A8S0UZJ8</accession>
<dbReference type="GO" id="GO:0005524">
    <property type="term" value="F:ATP binding"/>
    <property type="evidence" value="ECO:0007669"/>
    <property type="project" value="UniProtKB-UniRule"/>
</dbReference>
<evidence type="ECO:0000256" key="8">
    <source>
        <dbReference type="ARBA" id="ARBA00048679"/>
    </source>
</evidence>
<name>A0A8S0UZJ8_OLEEU</name>
<dbReference type="EC" id="2.7.11.1" evidence="1"/>
<dbReference type="GO" id="GO:0009651">
    <property type="term" value="P:response to salt stress"/>
    <property type="evidence" value="ECO:0007669"/>
    <property type="project" value="EnsemblPlants"/>
</dbReference>
<dbReference type="Gene3D" id="1.10.510.10">
    <property type="entry name" value="Transferase(Phosphotransferase) domain 1"/>
    <property type="match status" value="1"/>
</dbReference>
<dbReference type="GO" id="GO:0004674">
    <property type="term" value="F:protein serine/threonine kinase activity"/>
    <property type="evidence" value="ECO:0007669"/>
    <property type="project" value="UniProtKB-KW"/>
</dbReference>
<dbReference type="GO" id="GO:0009414">
    <property type="term" value="P:response to water deprivation"/>
    <property type="evidence" value="ECO:0007669"/>
    <property type="project" value="EnsemblPlants"/>
</dbReference>
<keyword evidence="6 9" id="KW-0067">ATP-binding</keyword>
<evidence type="ECO:0000313" key="13">
    <source>
        <dbReference type="Proteomes" id="UP000594638"/>
    </source>
</evidence>
<dbReference type="OrthoDB" id="193931at2759"/>
<evidence type="ECO:0000256" key="4">
    <source>
        <dbReference type="ARBA" id="ARBA00022741"/>
    </source>
</evidence>
<protein>
    <recommendedName>
        <fullName evidence="1">non-specific serine/threonine protein kinase</fullName>
        <ecNumber evidence="1">2.7.11.1</ecNumber>
    </recommendedName>
</protein>
<dbReference type="GO" id="GO:0071244">
    <property type="term" value="P:cellular response to carbon dioxide"/>
    <property type="evidence" value="ECO:0007669"/>
    <property type="project" value="EnsemblPlants"/>
</dbReference>
<reference evidence="12 13" key="1">
    <citation type="submission" date="2019-12" db="EMBL/GenBank/DDBJ databases">
        <authorList>
            <person name="Alioto T."/>
            <person name="Alioto T."/>
            <person name="Gomez Garrido J."/>
        </authorList>
    </citation>
    <scope>NUCLEOTIDE SEQUENCE [LARGE SCALE GENOMIC DNA]</scope>
</reference>
<dbReference type="GO" id="GO:0006636">
    <property type="term" value="P:unsaturated fatty acid biosynthetic process"/>
    <property type="evidence" value="ECO:0007669"/>
    <property type="project" value="EnsemblPlants"/>
</dbReference>
<dbReference type="GO" id="GO:1902456">
    <property type="term" value="P:regulation of stomatal opening"/>
    <property type="evidence" value="ECO:0007669"/>
    <property type="project" value="EnsemblPlants"/>
</dbReference>
<dbReference type="Proteomes" id="UP000594638">
    <property type="component" value="Unassembled WGS sequence"/>
</dbReference>
<dbReference type="GO" id="GO:0009789">
    <property type="term" value="P:positive regulation of abscisic acid-activated signaling pathway"/>
    <property type="evidence" value="ECO:0007669"/>
    <property type="project" value="EnsemblPlants"/>
</dbReference>
<gene>
    <name evidence="12" type="ORF">OLEA9_A001451</name>
</gene>
<dbReference type="PROSITE" id="PS00108">
    <property type="entry name" value="PROTEIN_KINASE_ST"/>
    <property type="match status" value="1"/>
</dbReference>
<dbReference type="GO" id="GO:0009738">
    <property type="term" value="P:abscisic acid-activated signaling pathway"/>
    <property type="evidence" value="ECO:0007669"/>
    <property type="project" value="UniProtKB-ARBA"/>
</dbReference>
<dbReference type="FunFam" id="1.10.510.10:FF:000085">
    <property type="entry name" value="Serine/threonine-protein kinase SRK2E"/>
    <property type="match status" value="1"/>
</dbReference>
<comment type="similarity">
    <text evidence="10">Belongs to the protein kinase superfamily.</text>
</comment>
<dbReference type="GO" id="GO:0042802">
    <property type="term" value="F:identical protein binding"/>
    <property type="evidence" value="ECO:0007669"/>
    <property type="project" value="EnsemblPlants"/>
</dbReference>
<dbReference type="GO" id="GO:0019432">
    <property type="term" value="P:triglyceride biosynthetic process"/>
    <property type="evidence" value="ECO:0007669"/>
    <property type="project" value="EnsemblPlants"/>
</dbReference>
<dbReference type="GO" id="GO:0042742">
    <property type="term" value="P:defense response to bacterium"/>
    <property type="evidence" value="ECO:0007669"/>
    <property type="project" value="EnsemblPlants"/>
</dbReference>
<dbReference type="EMBL" id="CACTIH010009123">
    <property type="protein sequence ID" value="CAA3025029.1"/>
    <property type="molecule type" value="Genomic_DNA"/>
</dbReference>
<evidence type="ECO:0000313" key="12">
    <source>
        <dbReference type="EMBL" id="CAA3025029.1"/>
    </source>
</evidence>
<dbReference type="GO" id="GO:0005737">
    <property type="term" value="C:cytoplasm"/>
    <property type="evidence" value="ECO:0007669"/>
    <property type="project" value="EnsemblPlants"/>
</dbReference>
<keyword evidence="5 12" id="KW-0418">Kinase</keyword>
<dbReference type="PANTHER" id="PTHR24343">
    <property type="entry name" value="SERINE/THREONINE KINASE"/>
    <property type="match status" value="1"/>
</dbReference>
<dbReference type="GO" id="GO:0010118">
    <property type="term" value="P:stomatal movement"/>
    <property type="evidence" value="ECO:0007669"/>
    <property type="project" value="EnsemblPlants"/>
</dbReference>
<comment type="caution">
    <text evidence="12">The sequence shown here is derived from an EMBL/GenBank/DDBJ whole genome shotgun (WGS) entry which is preliminary data.</text>
</comment>
<dbReference type="PROSITE" id="PS50011">
    <property type="entry name" value="PROTEIN_KINASE_DOM"/>
    <property type="match status" value="1"/>
</dbReference>
<proteinExistence type="inferred from homology"/>
<dbReference type="InterPro" id="IPR008271">
    <property type="entry name" value="Ser/Thr_kinase_AS"/>
</dbReference>
<dbReference type="GO" id="GO:0005634">
    <property type="term" value="C:nucleus"/>
    <property type="evidence" value="ECO:0007669"/>
    <property type="project" value="EnsemblPlants"/>
</dbReference>
<dbReference type="InterPro" id="IPR000719">
    <property type="entry name" value="Prot_kinase_dom"/>
</dbReference>
<comment type="catalytic activity">
    <reaction evidence="7">
        <text>L-threonyl-[protein] + ATP = O-phospho-L-threonyl-[protein] + ADP + H(+)</text>
        <dbReference type="Rhea" id="RHEA:46608"/>
        <dbReference type="Rhea" id="RHEA-COMP:11060"/>
        <dbReference type="Rhea" id="RHEA-COMP:11605"/>
        <dbReference type="ChEBI" id="CHEBI:15378"/>
        <dbReference type="ChEBI" id="CHEBI:30013"/>
        <dbReference type="ChEBI" id="CHEBI:30616"/>
        <dbReference type="ChEBI" id="CHEBI:61977"/>
        <dbReference type="ChEBI" id="CHEBI:456216"/>
        <dbReference type="EC" id="2.7.11.1"/>
    </reaction>
</comment>
<dbReference type="FunFam" id="3.30.200.20:FF:000045">
    <property type="entry name" value="Serine/threonine-protein kinase SRK2E"/>
    <property type="match status" value="1"/>
</dbReference>
<evidence type="ECO:0000256" key="5">
    <source>
        <dbReference type="ARBA" id="ARBA00022777"/>
    </source>
</evidence>
<evidence type="ECO:0000256" key="7">
    <source>
        <dbReference type="ARBA" id="ARBA00047899"/>
    </source>
</evidence>
<dbReference type="GO" id="GO:0090333">
    <property type="term" value="P:regulation of stomatal closure"/>
    <property type="evidence" value="ECO:0007669"/>
    <property type="project" value="EnsemblPlants"/>
</dbReference>
<feature type="domain" description="Protein kinase" evidence="11">
    <location>
        <begin position="23"/>
        <end position="279"/>
    </location>
</feature>
<keyword evidence="4 9" id="KW-0547">Nucleotide-binding</keyword>
<dbReference type="CDD" id="cd14665">
    <property type="entry name" value="STKc_SnRK2-3"/>
    <property type="match status" value="1"/>
</dbReference>
<keyword evidence="13" id="KW-1185">Reference proteome</keyword>
<dbReference type="GO" id="GO:2000377">
    <property type="term" value="P:regulation of reactive oxygen species metabolic process"/>
    <property type="evidence" value="ECO:0007669"/>
    <property type="project" value="EnsemblPlants"/>
</dbReference>
<dbReference type="AlphaFoldDB" id="A0A8S0UZJ8"/>
<dbReference type="InterPro" id="IPR017441">
    <property type="entry name" value="Protein_kinase_ATP_BS"/>
</dbReference>
<dbReference type="GO" id="GO:0071485">
    <property type="term" value="P:cellular response to absence of light"/>
    <property type="evidence" value="ECO:0007669"/>
    <property type="project" value="EnsemblPlants"/>
</dbReference>
<dbReference type="GO" id="GO:0005985">
    <property type="term" value="P:sucrose metabolic process"/>
    <property type="evidence" value="ECO:0007669"/>
    <property type="project" value="EnsemblPlants"/>
</dbReference>